<keyword evidence="1" id="KW-0812">Transmembrane</keyword>
<evidence type="ECO:0008006" key="3">
    <source>
        <dbReference type="Google" id="ProtNLM"/>
    </source>
</evidence>
<evidence type="ECO:0000313" key="2">
    <source>
        <dbReference type="EMBL" id="VDD54091.1"/>
    </source>
</evidence>
<name>A0A3P6G3E4_BRAOL</name>
<organism evidence="2">
    <name type="scientific">Brassica oleracea</name>
    <name type="common">Wild cabbage</name>
    <dbReference type="NCBI Taxonomy" id="3712"/>
    <lineage>
        <taxon>Eukaryota</taxon>
        <taxon>Viridiplantae</taxon>
        <taxon>Streptophyta</taxon>
        <taxon>Embryophyta</taxon>
        <taxon>Tracheophyta</taxon>
        <taxon>Spermatophyta</taxon>
        <taxon>Magnoliopsida</taxon>
        <taxon>eudicotyledons</taxon>
        <taxon>Gunneridae</taxon>
        <taxon>Pentapetalae</taxon>
        <taxon>rosids</taxon>
        <taxon>malvids</taxon>
        <taxon>Brassicales</taxon>
        <taxon>Brassicaceae</taxon>
        <taxon>Brassiceae</taxon>
        <taxon>Brassica</taxon>
    </lineage>
</organism>
<evidence type="ECO:0000256" key="1">
    <source>
        <dbReference type="SAM" id="Phobius"/>
    </source>
</evidence>
<dbReference type="EMBL" id="LR031879">
    <property type="protein sequence ID" value="VDD54091.1"/>
    <property type="molecule type" value="Genomic_DNA"/>
</dbReference>
<gene>
    <name evidence="2" type="ORF">BOLC8T47320H</name>
</gene>
<keyword evidence="1" id="KW-0472">Membrane</keyword>
<accession>A0A3P6G3E4</accession>
<sequence>MVFVDKEVNIYLFYVYKTLIIFVTRGQEFMLQLVNNSSKNSMTSYAREMRLSSSCSKCTMLLVNTVQRYIRTKLASFKQHLLVKLMIFQVQFPKSISRTSLIFLVEILIIAVWLMWLAK</sequence>
<reference evidence="2" key="1">
    <citation type="submission" date="2018-11" db="EMBL/GenBank/DDBJ databases">
        <authorList>
            <consortium name="Genoscope - CEA"/>
            <person name="William W."/>
        </authorList>
    </citation>
    <scope>NUCLEOTIDE SEQUENCE</scope>
</reference>
<protein>
    <recommendedName>
        <fullName evidence="3">Transmembrane protein</fullName>
    </recommendedName>
</protein>
<keyword evidence="1" id="KW-1133">Transmembrane helix</keyword>
<dbReference type="AlphaFoldDB" id="A0A3P6G3E4"/>
<proteinExistence type="predicted"/>
<feature type="transmembrane region" description="Helical" evidence="1">
    <location>
        <begin position="101"/>
        <end position="118"/>
    </location>
</feature>